<sequence>MRDRTKLLPAIQLAKDVSCSGNNDLVDRSAMKTPLKMLEIQKIDVKPIEVSVRLPPMREVGCASDLGEKW</sequence>
<evidence type="ECO:0000313" key="1">
    <source>
        <dbReference type="EMBL" id="KAH1046644.1"/>
    </source>
</evidence>
<keyword evidence="2" id="KW-1185">Reference proteome</keyword>
<dbReference type="Proteomes" id="UP000828251">
    <property type="component" value="Unassembled WGS sequence"/>
</dbReference>
<organism evidence="1 2">
    <name type="scientific">Gossypium stocksii</name>
    <dbReference type="NCBI Taxonomy" id="47602"/>
    <lineage>
        <taxon>Eukaryota</taxon>
        <taxon>Viridiplantae</taxon>
        <taxon>Streptophyta</taxon>
        <taxon>Embryophyta</taxon>
        <taxon>Tracheophyta</taxon>
        <taxon>Spermatophyta</taxon>
        <taxon>Magnoliopsida</taxon>
        <taxon>eudicotyledons</taxon>
        <taxon>Gunneridae</taxon>
        <taxon>Pentapetalae</taxon>
        <taxon>rosids</taxon>
        <taxon>malvids</taxon>
        <taxon>Malvales</taxon>
        <taxon>Malvaceae</taxon>
        <taxon>Malvoideae</taxon>
        <taxon>Gossypium</taxon>
    </lineage>
</organism>
<comment type="caution">
    <text evidence="1">The sequence shown here is derived from an EMBL/GenBank/DDBJ whole genome shotgun (WGS) entry which is preliminary data.</text>
</comment>
<dbReference type="EMBL" id="JAIQCV010000011">
    <property type="protein sequence ID" value="KAH1046644.1"/>
    <property type="molecule type" value="Genomic_DNA"/>
</dbReference>
<reference evidence="1 2" key="1">
    <citation type="journal article" date="2021" name="Plant Biotechnol. J.">
        <title>Multi-omics assisted identification of the key and species-specific regulatory components of drought-tolerant mechanisms in Gossypium stocksii.</title>
        <authorList>
            <person name="Yu D."/>
            <person name="Ke L."/>
            <person name="Zhang D."/>
            <person name="Wu Y."/>
            <person name="Sun Y."/>
            <person name="Mei J."/>
            <person name="Sun J."/>
            <person name="Sun Y."/>
        </authorList>
    </citation>
    <scope>NUCLEOTIDE SEQUENCE [LARGE SCALE GENOMIC DNA]</scope>
    <source>
        <strain evidence="2">cv. E1</strain>
        <tissue evidence="1">Leaf</tissue>
    </source>
</reference>
<proteinExistence type="predicted"/>
<evidence type="ECO:0000313" key="2">
    <source>
        <dbReference type="Proteomes" id="UP000828251"/>
    </source>
</evidence>
<accession>A0A9D3UKR1</accession>
<protein>
    <submittedName>
        <fullName evidence="1">Uncharacterized protein</fullName>
    </submittedName>
</protein>
<name>A0A9D3UKR1_9ROSI</name>
<dbReference type="AlphaFoldDB" id="A0A9D3UKR1"/>
<gene>
    <name evidence="1" type="ORF">J1N35_037428</name>
</gene>